<dbReference type="GO" id="GO:0000139">
    <property type="term" value="C:Golgi membrane"/>
    <property type="evidence" value="ECO:0007669"/>
    <property type="project" value="UniProtKB-SubCell"/>
</dbReference>
<evidence type="ECO:0000256" key="13">
    <source>
        <dbReference type="SAM" id="Phobius"/>
    </source>
</evidence>
<evidence type="ECO:0000256" key="3">
    <source>
        <dbReference type="ARBA" id="ARBA00022448"/>
    </source>
</evidence>
<keyword evidence="15" id="KW-1185">Reference proteome</keyword>
<gene>
    <name evidence="14" type="ORF">INT45_010495</name>
</gene>
<keyword evidence="5 11" id="KW-0653">Protein transport</keyword>
<dbReference type="Proteomes" id="UP000646827">
    <property type="component" value="Unassembled WGS sequence"/>
</dbReference>
<evidence type="ECO:0000256" key="9">
    <source>
        <dbReference type="ARBA" id="ARBA00037983"/>
    </source>
</evidence>
<keyword evidence="6 13" id="KW-1133">Transmembrane helix</keyword>
<dbReference type="PANTHER" id="PTHR21230:SF1">
    <property type="entry name" value="GOLGI SNAP RECEPTOR COMPLEX MEMBER 2"/>
    <property type="match status" value="1"/>
</dbReference>
<accession>A0A8H7S5J7</accession>
<evidence type="ECO:0000313" key="14">
    <source>
        <dbReference type="EMBL" id="KAG2221971.1"/>
    </source>
</evidence>
<evidence type="ECO:0000256" key="1">
    <source>
        <dbReference type="ARBA" id="ARBA00004163"/>
    </source>
</evidence>
<comment type="similarity">
    <text evidence="9 11">Belongs to the BOS1 family.</text>
</comment>
<dbReference type="GO" id="GO:0012507">
    <property type="term" value="C:ER to Golgi transport vesicle membrane"/>
    <property type="evidence" value="ECO:0007669"/>
    <property type="project" value="TreeGrafter"/>
</dbReference>
<proteinExistence type="inferred from homology"/>
<dbReference type="PANTHER" id="PTHR21230">
    <property type="entry name" value="VESICLE TRANSPORT V-SNARE PROTEIN VTI1-RELATED"/>
    <property type="match status" value="1"/>
</dbReference>
<sequence>MNSLYNHALKQSVALQRDLEKFASGQDSSAGLQGQISASFSTLQRSIDDYDNLAKREDVPLKKETALTRVSKFRRDLQDMRSQFESIKRQQEAQRHEQNRDSLLAIRGGSNNRMNGDNPYQPFEESRSAFAMRESAFVDSTDAELDSFIGQAQNLLENLTDQHSILKKTQKKLLDAANTLGLSKNVIRYIERRTAQDKWIFFVGLAITLLVLWAISHYLG</sequence>
<evidence type="ECO:0000256" key="7">
    <source>
        <dbReference type="ARBA" id="ARBA00023034"/>
    </source>
</evidence>
<name>A0A8H7S5J7_9FUNG</name>
<dbReference type="PIRSF" id="PIRSF028865">
    <property type="entry name" value="Membrin-2"/>
    <property type="match status" value="1"/>
</dbReference>
<dbReference type="EMBL" id="JAEPRB010000095">
    <property type="protein sequence ID" value="KAG2221971.1"/>
    <property type="molecule type" value="Genomic_DNA"/>
</dbReference>
<evidence type="ECO:0000256" key="6">
    <source>
        <dbReference type="ARBA" id="ARBA00022989"/>
    </source>
</evidence>
<evidence type="ECO:0000256" key="4">
    <source>
        <dbReference type="ARBA" id="ARBA00022692"/>
    </source>
</evidence>
<evidence type="ECO:0000256" key="12">
    <source>
        <dbReference type="SAM" id="Coils"/>
    </source>
</evidence>
<dbReference type="GO" id="GO:0005484">
    <property type="term" value="F:SNAP receptor activity"/>
    <property type="evidence" value="ECO:0007669"/>
    <property type="project" value="InterPro"/>
</dbReference>
<feature type="transmembrane region" description="Helical" evidence="13">
    <location>
        <begin position="199"/>
        <end position="219"/>
    </location>
</feature>
<dbReference type="GO" id="GO:0031902">
    <property type="term" value="C:late endosome membrane"/>
    <property type="evidence" value="ECO:0007669"/>
    <property type="project" value="TreeGrafter"/>
</dbReference>
<comment type="function">
    <text evidence="11">SNARE required for protein transport between the ER and the Golgi complex.</text>
</comment>
<dbReference type="GO" id="GO:0031201">
    <property type="term" value="C:SNARE complex"/>
    <property type="evidence" value="ECO:0007669"/>
    <property type="project" value="TreeGrafter"/>
</dbReference>
<dbReference type="InterPro" id="IPR027027">
    <property type="entry name" value="GOSR2/Membrin/Bos1"/>
</dbReference>
<keyword evidence="8 11" id="KW-0472">Membrane</keyword>
<dbReference type="OrthoDB" id="158360at2759"/>
<dbReference type="GO" id="GO:0005789">
    <property type="term" value="C:endoplasmic reticulum membrane"/>
    <property type="evidence" value="ECO:0007669"/>
    <property type="project" value="UniProtKB-SubCell"/>
</dbReference>
<dbReference type="Pfam" id="PF12352">
    <property type="entry name" value="V-SNARE_C"/>
    <property type="match status" value="1"/>
</dbReference>
<keyword evidence="7" id="KW-0333">Golgi apparatus</keyword>
<evidence type="ECO:0000256" key="10">
    <source>
        <dbReference type="ARBA" id="ARBA00040957"/>
    </source>
</evidence>
<organism evidence="14 15">
    <name type="scientific">Circinella minor</name>
    <dbReference type="NCBI Taxonomy" id="1195481"/>
    <lineage>
        <taxon>Eukaryota</taxon>
        <taxon>Fungi</taxon>
        <taxon>Fungi incertae sedis</taxon>
        <taxon>Mucoromycota</taxon>
        <taxon>Mucoromycotina</taxon>
        <taxon>Mucoromycetes</taxon>
        <taxon>Mucorales</taxon>
        <taxon>Lichtheimiaceae</taxon>
        <taxon>Circinella</taxon>
    </lineage>
</organism>
<protein>
    <recommendedName>
        <fullName evidence="10 11">Protein transport protein BOS1</fullName>
    </recommendedName>
</protein>
<evidence type="ECO:0000313" key="15">
    <source>
        <dbReference type="Proteomes" id="UP000646827"/>
    </source>
</evidence>
<keyword evidence="4 13" id="KW-0812">Transmembrane</keyword>
<dbReference type="CDD" id="cd15863">
    <property type="entry name" value="SNARE_GS27"/>
    <property type="match status" value="1"/>
</dbReference>
<evidence type="ECO:0000256" key="5">
    <source>
        <dbReference type="ARBA" id="ARBA00022927"/>
    </source>
</evidence>
<feature type="coiled-coil region" evidence="12">
    <location>
        <begin position="70"/>
        <end position="97"/>
    </location>
</feature>
<dbReference type="GO" id="GO:0015031">
    <property type="term" value="P:protein transport"/>
    <property type="evidence" value="ECO:0007669"/>
    <property type="project" value="UniProtKB-KW"/>
</dbReference>
<evidence type="ECO:0000256" key="11">
    <source>
        <dbReference type="PIRNR" id="PIRNR028865"/>
    </source>
</evidence>
<keyword evidence="12" id="KW-0175">Coiled coil</keyword>
<evidence type="ECO:0000256" key="2">
    <source>
        <dbReference type="ARBA" id="ARBA00004409"/>
    </source>
</evidence>
<dbReference type="GO" id="GO:0006888">
    <property type="term" value="P:endoplasmic reticulum to Golgi vesicle-mediated transport"/>
    <property type="evidence" value="ECO:0007669"/>
    <property type="project" value="TreeGrafter"/>
</dbReference>
<dbReference type="GO" id="GO:0000149">
    <property type="term" value="F:SNARE binding"/>
    <property type="evidence" value="ECO:0007669"/>
    <property type="project" value="TreeGrafter"/>
</dbReference>
<dbReference type="GO" id="GO:0006906">
    <property type="term" value="P:vesicle fusion"/>
    <property type="evidence" value="ECO:0007669"/>
    <property type="project" value="TreeGrafter"/>
</dbReference>
<comment type="subcellular location">
    <subcellularLocation>
        <location evidence="1">Endoplasmic reticulum membrane</location>
        <topology evidence="1">Single-pass type IV membrane protein</topology>
    </subcellularLocation>
    <subcellularLocation>
        <location evidence="2">Golgi apparatus membrane</location>
        <topology evidence="2">Single-pass type IV membrane protein</topology>
    </subcellularLocation>
</comment>
<comment type="caution">
    <text evidence="14">The sequence shown here is derived from an EMBL/GenBank/DDBJ whole genome shotgun (WGS) entry which is preliminary data.</text>
</comment>
<reference evidence="14 15" key="1">
    <citation type="submission" date="2020-12" db="EMBL/GenBank/DDBJ databases">
        <title>Metabolic potential, ecology and presence of endohyphal bacteria is reflected in genomic diversity of Mucoromycotina.</title>
        <authorList>
            <person name="Muszewska A."/>
            <person name="Okrasinska A."/>
            <person name="Steczkiewicz K."/>
            <person name="Drgas O."/>
            <person name="Orlowska M."/>
            <person name="Perlinska-Lenart U."/>
            <person name="Aleksandrzak-Piekarczyk T."/>
            <person name="Szatraj K."/>
            <person name="Zielenkiewicz U."/>
            <person name="Pilsyk S."/>
            <person name="Malc E."/>
            <person name="Mieczkowski P."/>
            <person name="Kruszewska J.S."/>
            <person name="Biernat P."/>
            <person name="Pawlowska J."/>
        </authorList>
    </citation>
    <scope>NUCLEOTIDE SEQUENCE [LARGE SCALE GENOMIC DNA]</scope>
    <source>
        <strain evidence="14 15">CBS 142.35</strain>
    </source>
</reference>
<keyword evidence="3 11" id="KW-0813">Transport</keyword>
<evidence type="ECO:0000256" key="8">
    <source>
        <dbReference type="ARBA" id="ARBA00023136"/>
    </source>
</evidence>
<dbReference type="AlphaFoldDB" id="A0A8H7S5J7"/>